<dbReference type="EMBL" id="DF973973">
    <property type="protein sequence ID" value="GAU43462.1"/>
    <property type="molecule type" value="Genomic_DNA"/>
</dbReference>
<feature type="domain" description="Retrovirus-related Pol polyprotein from transposon TNT 1-94-like beta-barrel" evidence="2">
    <location>
        <begin position="379"/>
        <end position="456"/>
    </location>
</feature>
<dbReference type="CDD" id="cd09272">
    <property type="entry name" value="RNase_HI_RT_Ty1"/>
    <property type="match status" value="1"/>
</dbReference>
<dbReference type="PANTHER" id="PTHR47481:SF42">
    <property type="entry name" value="RHO GTPASE-ACTIVATING PROTEIN GACK-LIKE"/>
    <property type="match status" value="1"/>
</dbReference>
<sequence length="705" mass="78540">MVDSATSSASATQPKFHSAFAISNVKTIIPITLDNDSSLYLSWSALFQVQARVHNVLDHIIAPTDEKEKQTAEETKKNDPSLWNCLDAVVLQWMYVTVTQDILSSILVINDTAESCWQRIAAMFQDNKHSRAVHLEHQFTNTHLEDFPSTKAYCNRLKLLANELGNVDSPVNNTRLVLKMISGLTDSYAGFVTYIQQHDPLPTFETANTRLELEELTMAQRTARESRTISSPVAMLVKTPTSDDFDVNSARNFTSTNGNRTNNNNRGKNGNRGKGRSSGRGGGAGRSNERGGGRGPPYSQWQQSPQSPPWQQWQQNPYWAPPCPYPSYWTKPNNSPKTQQNGILGPKPQQTAFAATGPSPTDIEAALHTLHLAQSDPSWYMDTGATSHMTSTHGNLSSYFNLSKNNSIIVGNGHSVPIQGFGNANLPPPHPPLALSNVLHAPKLIKNLIFVRKFTTDNHISVEFDPFGFSVKDFQTGMVLMRCESQGQLYPITNSTKNKSVLPSKFAALSTSVWHDRLGHPGAYILDSLQQICLFMHNPMDDHMQALRRILRYVQGTRQYGLHLYPSSTTSLISYTDADWGGCPDTRSAEAEYRGVANVVSDSCWLRNLLLELHCPIYKATMVYCDNVSAIYLSGNPVQHQRTKHIEMDIHFVREKVARGQARVLHVPSRYQIADIFTKGLPLVLFQDFRDSLSIREPPASTTGV</sequence>
<gene>
    <name evidence="3" type="ORF">TSUD_141000</name>
</gene>
<dbReference type="InterPro" id="IPR054722">
    <property type="entry name" value="PolX-like_BBD"/>
</dbReference>
<dbReference type="OrthoDB" id="1931513at2759"/>
<accession>A0A2Z6P4P5</accession>
<feature type="region of interest" description="Disordered" evidence="1">
    <location>
        <begin position="329"/>
        <end position="358"/>
    </location>
</feature>
<dbReference type="Proteomes" id="UP000242715">
    <property type="component" value="Unassembled WGS sequence"/>
</dbReference>
<proteinExistence type="predicted"/>
<feature type="compositionally biased region" description="Polar residues" evidence="1">
    <location>
        <begin position="330"/>
        <end position="353"/>
    </location>
</feature>
<evidence type="ECO:0000313" key="4">
    <source>
        <dbReference type="Proteomes" id="UP000242715"/>
    </source>
</evidence>
<evidence type="ECO:0000313" key="3">
    <source>
        <dbReference type="EMBL" id="GAU43462.1"/>
    </source>
</evidence>
<feature type="compositionally biased region" description="Low complexity" evidence="1">
    <location>
        <begin position="251"/>
        <end position="268"/>
    </location>
</feature>
<feature type="region of interest" description="Disordered" evidence="1">
    <location>
        <begin position="242"/>
        <end position="317"/>
    </location>
</feature>
<dbReference type="AlphaFoldDB" id="A0A2Z6P4P5"/>
<dbReference type="Pfam" id="PF22936">
    <property type="entry name" value="Pol_BBD"/>
    <property type="match status" value="1"/>
</dbReference>
<reference evidence="4" key="1">
    <citation type="journal article" date="2017" name="Front. Plant Sci.">
        <title>Climate Clever Clovers: New Paradigm to Reduce the Environmental Footprint of Ruminants by Breeding Low Methanogenic Forages Utilizing Haplotype Variation.</title>
        <authorList>
            <person name="Kaur P."/>
            <person name="Appels R."/>
            <person name="Bayer P.E."/>
            <person name="Keeble-Gagnere G."/>
            <person name="Wang J."/>
            <person name="Hirakawa H."/>
            <person name="Shirasawa K."/>
            <person name="Vercoe P."/>
            <person name="Stefanova K."/>
            <person name="Durmic Z."/>
            <person name="Nichols P."/>
            <person name="Revell C."/>
            <person name="Isobe S.N."/>
            <person name="Edwards D."/>
            <person name="Erskine W."/>
        </authorList>
    </citation>
    <scope>NUCLEOTIDE SEQUENCE [LARGE SCALE GENOMIC DNA]</scope>
    <source>
        <strain evidence="4">cv. Daliak</strain>
    </source>
</reference>
<evidence type="ECO:0000256" key="1">
    <source>
        <dbReference type="SAM" id="MobiDB-lite"/>
    </source>
</evidence>
<protein>
    <recommendedName>
        <fullName evidence="2">Retrovirus-related Pol polyprotein from transposon TNT 1-94-like beta-barrel domain-containing protein</fullName>
    </recommendedName>
</protein>
<dbReference type="PANTHER" id="PTHR47481">
    <property type="match status" value="1"/>
</dbReference>
<evidence type="ECO:0000259" key="2">
    <source>
        <dbReference type="Pfam" id="PF22936"/>
    </source>
</evidence>
<keyword evidence="4" id="KW-1185">Reference proteome</keyword>
<organism evidence="3 4">
    <name type="scientific">Trifolium subterraneum</name>
    <name type="common">Subterranean clover</name>
    <dbReference type="NCBI Taxonomy" id="3900"/>
    <lineage>
        <taxon>Eukaryota</taxon>
        <taxon>Viridiplantae</taxon>
        <taxon>Streptophyta</taxon>
        <taxon>Embryophyta</taxon>
        <taxon>Tracheophyta</taxon>
        <taxon>Spermatophyta</taxon>
        <taxon>Magnoliopsida</taxon>
        <taxon>eudicotyledons</taxon>
        <taxon>Gunneridae</taxon>
        <taxon>Pentapetalae</taxon>
        <taxon>rosids</taxon>
        <taxon>fabids</taxon>
        <taxon>Fabales</taxon>
        <taxon>Fabaceae</taxon>
        <taxon>Papilionoideae</taxon>
        <taxon>50 kb inversion clade</taxon>
        <taxon>NPAAA clade</taxon>
        <taxon>Hologalegina</taxon>
        <taxon>IRL clade</taxon>
        <taxon>Trifolieae</taxon>
        <taxon>Trifolium</taxon>
    </lineage>
</organism>
<dbReference type="Pfam" id="PF14223">
    <property type="entry name" value="Retrotran_gag_2"/>
    <property type="match status" value="1"/>
</dbReference>
<name>A0A2Z6P4P5_TRISU</name>
<feature type="compositionally biased region" description="Low complexity" evidence="1">
    <location>
        <begin position="296"/>
        <end position="317"/>
    </location>
</feature>